<dbReference type="GO" id="GO:0016020">
    <property type="term" value="C:membrane"/>
    <property type="evidence" value="ECO:0007669"/>
    <property type="project" value="TreeGrafter"/>
</dbReference>
<dbReference type="STRING" id="1156394.T0RLH9"/>
<feature type="compositionally biased region" description="Low complexity" evidence="1">
    <location>
        <begin position="138"/>
        <end position="187"/>
    </location>
</feature>
<feature type="compositionally biased region" description="Basic and acidic residues" evidence="1">
    <location>
        <begin position="846"/>
        <end position="859"/>
    </location>
</feature>
<keyword evidence="3" id="KW-0732">Signal</keyword>
<dbReference type="OMA" id="ICQFSIM"/>
<feature type="transmembrane region" description="Helical" evidence="2">
    <location>
        <begin position="640"/>
        <end position="661"/>
    </location>
</feature>
<dbReference type="RefSeq" id="XP_008615861.1">
    <property type="nucleotide sequence ID" value="XM_008617639.1"/>
</dbReference>
<feature type="compositionally biased region" description="Basic and acidic residues" evidence="1">
    <location>
        <begin position="794"/>
        <end position="818"/>
    </location>
</feature>
<protein>
    <recommendedName>
        <fullName evidence="4">TRP C-terminal domain-containing protein</fullName>
    </recommendedName>
</protein>
<dbReference type="GO" id="GO:0055085">
    <property type="term" value="P:transmembrane transport"/>
    <property type="evidence" value="ECO:0007669"/>
    <property type="project" value="TreeGrafter"/>
</dbReference>
<dbReference type="PRINTS" id="PR01217">
    <property type="entry name" value="PRICHEXTENSN"/>
</dbReference>
<dbReference type="InParanoid" id="T0RLH9"/>
<evidence type="ECO:0000259" key="4">
    <source>
        <dbReference type="Pfam" id="PF06011"/>
    </source>
</evidence>
<feature type="compositionally biased region" description="Low complexity" evidence="1">
    <location>
        <begin position="101"/>
        <end position="122"/>
    </location>
</feature>
<dbReference type="OrthoDB" id="5312224at2759"/>
<evidence type="ECO:0000313" key="6">
    <source>
        <dbReference type="Proteomes" id="UP000030762"/>
    </source>
</evidence>
<dbReference type="VEuPathDB" id="FungiDB:SDRG_11596"/>
<keyword evidence="2" id="KW-0472">Membrane</keyword>
<feature type="chain" id="PRO_5004584067" description="TRP C-terminal domain-containing protein" evidence="3">
    <location>
        <begin position="19"/>
        <end position="859"/>
    </location>
</feature>
<evidence type="ECO:0000256" key="1">
    <source>
        <dbReference type="SAM" id="MobiDB-lite"/>
    </source>
</evidence>
<dbReference type="Proteomes" id="UP000030762">
    <property type="component" value="Unassembled WGS sequence"/>
</dbReference>
<feature type="region of interest" description="Disordered" evidence="1">
    <location>
        <begin position="790"/>
        <end position="859"/>
    </location>
</feature>
<feature type="transmembrane region" description="Helical" evidence="2">
    <location>
        <begin position="729"/>
        <end position="750"/>
    </location>
</feature>
<evidence type="ECO:0000313" key="5">
    <source>
        <dbReference type="EMBL" id="EQC30837.1"/>
    </source>
</evidence>
<feature type="transmembrane region" description="Helical" evidence="2">
    <location>
        <begin position="667"/>
        <end position="683"/>
    </location>
</feature>
<evidence type="ECO:0000256" key="3">
    <source>
        <dbReference type="SAM" id="SignalP"/>
    </source>
</evidence>
<dbReference type="PANTHER" id="PTHR31145">
    <property type="entry name" value="INTEGRAL MEMBRANE PROTEIN (AFU_ORTHOLOGUE AFUA_7G01610)"/>
    <property type="match status" value="1"/>
</dbReference>
<feature type="transmembrane region" description="Helical" evidence="2">
    <location>
        <begin position="544"/>
        <end position="566"/>
    </location>
</feature>
<dbReference type="InterPro" id="IPR010308">
    <property type="entry name" value="TRP_C"/>
</dbReference>
<organism evidence="5 6">
    <name type="scientific">Saprolegnia diclina (strain VS20)</name>
    <dbReference type="NCBI Taxonomy" id="1156394"/>
    <lineage>
        <taxon>Eukaryota</taxon>
        <taxon>Sar</taxon>
        <taxon>Stramenopiles</taxon>
        <taxon>Oomycota</taxon>
        <taxon>Saprolegniomycetes</taxon>
        <taxon>Saprolegniales</taxon>
        <taxon>Saprolegniaceae</taxon>
        <taxon>Saprolegnia</taxon>
    </lineage>
</organism>
<dbReference type="InterPro" id="IPR040241">
    <property type="entry name" value="TRP_Flc/Pkd2-like"/>
</dbReference>
<name>T0RLH9_SAPDV</name>
<feature type="signal peptide" evidence="3">
    <location>
        <begin position="1"/>
        <end position="18"/>
    </location>
</feature>
<dbReference type="AlphaFoldDB" id="T0RLH9"/>
<sequence length="859" mass="90791">MQLVRVFAGLGLLTTATAADSAPTCRFALNVSPAALKLLGGSGNATTPANSTLVIPSISVAPGQKDGTATPVPTPKDEKSKTPSTTAPGLRKLQIKPPVEPDTTSTTAPTTAPTTRAPTVAPTPLPTDKKTTEPTLAPTDPSTKSPTPTTVKPSSGSGSGKTPTTTTSLPPGVTSTPTPTPTPSNSTNVINVPAPTVVTTFDIIPCDATFYKFWKTKGLSCGGVDLDVSKAMEQACSVYSGAISIGTAGFPACFSSCFIPGCEKGKWDYTVMDGLSSSIYAGVNFLEAASLSKASTSATASLFPTLATKFKTSFSCTSYDVCQCPAANIGGAGNSTSSTTGSQKRVDTWSDGTKKTTLDYVGTVTSSVSATVTYTAIATTTTMMIASSVGAVGSSATAAAAGISTGGSVGMASATIDIAQFAVCMSQLSLPGASRPLRAVGEQLSFSVFNWFTFGNVPTTTAAVAANRRLVEAYTGQRSEETGGMFQYTTRLGIRPEMLFYVTLAGIASVIGGIVILLALVLVLGPLCVKDKQAFMSNCYDRAIGLIMLVTIISQYALGVVCMFQICLCLKSKTGGFSKELVFAILTLLVLAIGIMGYGVYVVKKYQNDIQDIGTAQHLEKTVHKRFGCLYDEYDFANRYFFTAKMGLALLSGMIAGTFAVSGQSQLVMLIVLHVGFFLLLSVRRPHYAPFVQNTTVVITVVKVITFGLSFLLLKVATAGAPDDIKDGISYGILALQLGVLLCLLARQIYIFYKTHQLKKELAASNDTMRHEDLYALDAITAPGAYAMATNSTNHRDTSQKQREWTSESHRMSDDKPRLPLKTTNHNHNGKLKTLHSANQQPHNGQWKEDEYDPREYAI</sequence>
<feature type="region of interest" description="Disordered" evidence="1">
    <location>
        <begin position="57"/>
        <end position="188"/>
    </location>
</feature>
<dbReference type="Pfam" id="PF06011">
    <property type="entry name" value="TRP"/>
    <property type="match status" value="1"/>
</dbReference>
<accession>T0RLH9</accession>
<reference evidence="5 6" key="1">
    <citation type="submission" date="2012-04" db="EMBL/GenBank/DDBJ databases">
        <title>The Genome Sequence of Saprolegnia declina VS20.</title>
        <authorList>
            <consortium name="The Broad Institute Genome Sequencing Platform"/>
            <person name="Russ C."/>
            <person name="Nusbaum C."/>
            <person name="Tyler B."/>
            <person name="van West P."/>
            <person name="Dieguez-Uribeondo J."/>
            <person name="de Bruijn I."/>
            <person name="Tripathy S."/>
            <person name="Jiang R."/>
            <person name="Young S.K."/>
            <person name="Zeng Q."/>
            <person name="Gargeya S."/>
            <person name="Fitzgerald M."/>
            <person name="Haas B."/>
            <person name="Abouelleil A."/>
            <person name="Alvarado L."/>
            <person name="Arachchi H.M."/>
            <person name="Berlin A."/>
            <person name="Chapman S.B."/>
            <person name="Goldberg J."/>
            <person name="Griggs A."/>
            <person name="Gujja S."/>
            <person name="Hansen M."/>
            <person name="Howarth C."/>
            <person name="Imamovic A."/>
            <person name="Larimer J."/>
            <person name="McCowen C."/>
            <person name="Montmayeur A."/>
            <person name="Murphy C."/>
            <person name="Neiman D."/>
            <person name="Pearson M."/>
            <person name="Priest M."/>
            <person name="Roberts A."/>
            <person name="Saif S."/>
            <person name="Shea T."/>
            <person name="Sisk P."/>
            <person name="Sykes S."/>
            <person name="Wortman J."/>
            <person name="Nusbaum C."/>
            <person name="Birren B."/>
        </authorList>
    </citation>
    <scope>NUCLEOTIDE SEQUENCE [LARGE SCALE GENOMIC DNA]</scope>
    <source>
        <strain evidence="5 6">VS20</strain>
    </source>
</reference>
<evidence type="ECO:0000256" key="2">
    <source>
        <dbReference type="SAM" id="Phobius"/>
    </source>
</evidence>
<feature type="transmembrane region" description="Helical" evidence="2">
    <location>
        <begin position="498"/>
        <end position="524"/>
    </location>
</feature>
<dbReference type="PANTHER" id="PTHR31145:SF6">
    <property type="entry name" value="INTEGRAL MEMBRANE PROTEIN (AFU_ORTHOLOGUE AFUA_7G01610)"/>
    <property type="match status" value="1"/>
</dbReference>
<feature type="transmembrane region" description="Helical" evidence="2">
    <location>
        <begin position="581"/>
        <end position="603"/>
    </location>
</feature>
<feature type="transmembrane region" description="Helical" evidence="2">
    <location>
        <begin position="695"/>
        <end position="717"/>
    </location>
</feature>
<gene>
    <name evidence="5" type="ORF">SDRG_11596</name>
</gene>
<dbReference type="EMBL" id="JH767173">
    <property type="protein sequence ID" value="EQC30837.1"/>
    <property type="molecule type" value="Genomic_DNA"/>
</dbReference>
<dbReference type="GeneID" id="19952323"/>
<keyword evidence="2" id="KW-1133">Transmembrane helix</keyword>
<feature type="domain" description="TRP C-terminal" evidence="4">
    <location>
        <begin position="461"/>
        <end position="747"/>
    </location>
</feature>
<proteinExistence type="predicted"/>
<keyword evidence="2" id="KW-0812">Transmembrane</keyword>
<keyword evidence="6" id="KW-1185">Reference proteome</keyword>